<comment type="subcellular location">
    <subcellularLocation>
        <location evidence="1">Cell membrane</location>
        <topology evidence="1">Multi-pass membrane protein</topology>
    </subcellularLocation>
</comment>
<dbReference type="Pfam" id="PF13807">
    <property type="entry name" value="GNVR"/>
    <property type="match status" value="1"/>
</dbReference>
<evidence type="ECO:0000259" key="8">
    <source>
        <dbReference type="Pfam" id="PF02706"/>
    </source>
</evidence>
<keyword evidence="5 7" id="KW-1133">Transmembrane helix</keyword>
<feature type="transmembrane region" description="Helical" evidence="7">
    <location>
        <begin position="20"/>
        <end position="40"/>
    </location>
</feature>
<proteinExistence type="inferred from homology"/>
<reference evidence="11" key="1">
    <citation type="submission" date="2017-03" db="EMBL/GenBank/DDBJ databases">
        <authorList>
            <person name="Falquet L."/>
            <person name="Falquet L."/>
        </authorList>
    </citation>
    <scope>NUCLEOTIDE SEQUENCE [LARGE SCALE GENOMIC DNA]</scope>
</reference>
<keyword evidence="11" id="KW-1185">Reference proteome</keyword>
<comment type="similarity">
    <text evidence="2">Belongs to the CpsC/CapA family.</text>
</comment>
<feature type="transmembrane region" description="Helical" evidence="7">
    <location>
        <begin position="175"/>
        <end position="196"/>
    </location>
</feature>
<evidence type="ECO:0000256" key="2">
    <source>
        <dbReference type="ARBA" id="ARBA00006683"/>
    </source>
</evidence>
<dbReference type="InterPro" id="IPR032807">
    <property type="entry name" value="GNVR"/>
</dbReference>
<sequence>MEKEISLQEIFQSLKKRWKIILITTLTTTLLSAVVTFFLIKPQYETKVKLFIGKEETSTEGYNQNDVVMYQKLLKTYSEVIKTKDLINTALSNISVNETTKNVLANLTVVPVADTQILEIKYKNNSPEIAFKVINSIKNEFIKQSSELVPNGNVKTLENSSLPEKPVSPNKKMNIAIAFLLGAMVGVGIVFLLEFLDNSFKTKKQLEEDLEIPVIGVIPSFLEENNHKSKH</sequence>
<evidence type="ECO:0000256" key="1">
    <source>
        <dbReference type="ARBA" id="ARBA00004651"/>
    </source>
</evidence>
<dbReference type="EMBL" id="LT799839">
    <property type="protein sequence ID" value="SLK13352.1"/>
    <property type="molecule type" value="Genomic_DNA"/>
</dbReference>
<keyword evidence="3" id="KW-1003">Cell membrane</keyword>
<dbReference type="GO" id="GO:0005886">
    <property type="term" value="C:plasma membrane"/>
    <property type="evidence" value="ECO:0007669"/>
    <property type="project" value="UniProtKB-SubCell"/>
</dbReference>
<dbReference type="InterPro" id="IPR003856">
    <property type="entry name" value="LPS_length_determ_N"/>
</dbReference>
<dbReference type="GeneID" id="66300840"/>
<dbReference type="PANTHER" id="PTHR32309">
    <property type="entry name" value="TYROSINE-PROTEIN KINASE"/>
    <property type="match status" value="1"/>
</dbReference>
<evidence type="ECO:0000256" key="7">
    <source>
        <dbReference type="SAM" id="Phobius"/>
    </source>
</evidence>
<dbReference type="Proteomes" id="UP000190476">
    <property type="component" value="Chromosome I"/>
</dbReference>
<dbReference type="Pfam" id="PF02706">
    <property type="entry name" value="Wzz"/>
    <property type="match status" value="1"/>
</dbReference>
<keyword evidence="4 7" id="KW-0812">Transmembrane</keyword>
<evidence type="ECO:0000256" key="5">
    <source>
        <dbReference type="ARBA" id="ARBA00022989"/>
    </source>
</evidence>
<organism evidence="10 11">
    <name type="scientific">Clostridium chauvoei JF4335</name>
    <dbReference type="NCBI Taxonomy" id="1351755"/>
    <lineage>
        <taxon>Bacteria</taxon>
        <taxon>Bacillati</taxon>
        <taxon>Bacillota</taxon>
        <taxon>Clostridia</taxon>
        <taxon>Eubacteriales</taxon>
        <taxon>Clostridiaceae</taxon>
        <taxon>Clostridium</taxon>
    </lineage>
</organism>
<keyword evidence="6 7" id="KW-0472">Membrane</keyword>
<evidence type="ECO:0000256" key="6">
    <source>
        <dbReference type="ARBA" id="ARBA00023136"/>
    </source>
</evidence>
<dbReference type="AlphaFoldDB" id="A0A1U6IZE9"/>
<dbReference type="RefSeq" id="WP_079481103.1">
    <property type="nucleotide sequence ID" value="NZ_CBML010000006.1"/>
</dbReference>
<evidence type="ECO:0000259" key="9">
    <source>
        <dbReference type="Pfam" id="PF13807"/>
    </source>
</evidence>
<name>A0A1U6IZE9_9CLOT</name>
<dbReference type="OrthoDB" id="2360475at2"/>
<evidence type="ECO:0000313" key="11">
    <source>
        <dbReference type="Proteomes" id="UP000190476"/>
    </source>
</evidence>
<dbReference type="GO" id="GO:0004713">
    <property type="term" value="F:protein tyrosine kinase activity"/>
    <property type="evidence" value="ECO:0007669"/>
    <property type="project" value="TreeGrafter"/>
</dbReference>
<feature type="domain" description="Polysaccharide chain length determinant N-terminal" evidence="8">
    <location>
        <begin position="4"/>
        <end position="93"/>
    </location>
</feature>
<dbReference type="InterPro" id="IPR050445">
    <property type="entry name" value="Bact_polysacc_biosynth/exp"/>
</dbReference>
<feature type="domain" description="Tyrosine-protein kinase G-rich" evidence="9">
    <location>
        <begin position="136"/>
        <end position="193"/>
    </location>
</feature>
<gene>
    <name evidence="10" type="ORF">CCH01_04730</name>
</gene>
<evidence type="ECO:0000256" key="3">
    <source>
        <dbReference type="ARBA" id="ARBA00022475"/>
    </source>
</evidence>
<evidence type="ECO:0000256" key="4">
    <source>
        <dbReference type="ARBA" id="ARBA00022692"/>
    </source>
</evidence>
<dbReference type="PANTHER" id="PTHR32309:SF13">
    <property type="entry name" value="FERRIC ENTEROBACTIN TRANSPORT PROTEIN FEPE"/>
    <property type="match status" value="1"/>
</dbReference>
<protein>
    <submittedName>
        <fullName evidence="10">Putative Lipopolysaccharide biosynthesis protein</fullName>
    </submittedName>
</protein>
<accession>A0A1U6IZE9</accession>
<dbReference type="STRING" id="1351755.CCH01_04730"/>
<evidence type="ECO:0000313" key="10">
    <source>
        <dbReference type="EMBL" id="SLK13352.1"/>
    </source>
</evidence>